<dbReference type="GO" id="GO:0046872">
    <property type="term" value="F:metal ion binding"/>
    <property type="evidence" value="ECO:0007669"/>
    <property type="project" value="UniProtKB-KW"/>
</dbReference>
<dbReference type="GO" id="GO:0030973">
    <property type="term" value="F:molybdate ion binding"/>
    <property type="evidence" value="ECO:0007669"/>
    <property type="project" value="InterPro"/>
</dbReference>
<evidence type="ECO:0008006" key="5">
    <source>
        <dbReference type="Google" id="ProtNLM"/>
    </source>
</evidence>
<comment type="caution">
    <text evidence="4">The sequence shown here is derived from an EMBL/GenBank/DDBJ whole genome shotgun (WGS) entry which is preliminary data.</text>
</comment>
<dbReference type="FunFam" id="3.40.190.10:FF:000035">
    <property type="entry name" value="Molybdate ABC transporter substrate-binding protein"/>
    <property type="match status" value="1"/>
</dbReference>
<accession>A0A0F9VFF7</accession>
<organism evidence="4">
    <name type="scientific">marine sediment metagenome</name>
    <dbReference type="NCBI Taxonomy" id="412755"/>
    <lineage>
        <taxon>unclassified sequences</taxon>
        <taxon>metagenomes</taxon>
        <taxon>ecological metagenomes</taxon>
    </lineage>
</organism>
<name>A0A0F9VFF7_9ZZZZ</name>
<protein>
    <recommendedName>
        <fullName evidence="5">Molybdate ABC transporter substrate-binding protein</fullName>
    </recommendedName>
</protein>
<dbReference type="InterPro" id="IPR005950">
    <property type="entry name" value="ModA"/>
</dbReference>
<dbReference type="InterPro" id="IPR044084">
    <property type="entry name" value="AvModA-like_subst-bd"/>
</dbReference>
<evidence type="ECO:0000256" key="2">
    <source>
        <dbReference type="ARBA" id="ARBA00022723"/>
    </source>
</evidence>
<dbReference type="EMBL" id="LAZR01000025">
    <property type="protein sequence ID" value="KKO03856.1"/>
    <property type="molecule type" value="Genomic_DNA"/>
</dbReference>
<proteinExistence type="predicted"/>
<dbReference type="Gene3D" id="3.40.190.10">
    <property type="entry name" value="Periplasmic binding protein-like II"/>
    <property type="match status" value="2"/>
</dbReference>
<gene>
    <name evidence="4" type="ORF">LCGC14_0092830</name>
</gene>
<keyword evidence="1" id="KW-0500">Molybdenum</keyword>
<dbReference type="Pfam" id="PF13531">
    <property type="entry name" value="SBP_bac_11"/>
    <property type="match status" value="1"/>
</dbReference>
<dbReference type="PIRSF" id="PIRSF004846">
    <property type="entry name" value="ModA"/>
    <property type="match status" value="1"/>
</dbReference>
<evidence type="ECO:0000313" key="4">
    <source>
        <dbReference type="EMBL" id="KKO03856.1"/>
    </source>
</evidence>
<dbReference type="CDD" id="cd13539">
    <property type="entry name" value="PBP2_AvModA"/>
    <property type="match status" value="1"/>
</dbReference>
<sequence length="249" mass="26282">MRLSFSAMLLCLLLPSAGALADEVKVAVAANFTAPMQVIAEAFEQDTGHQLKASFGSTGQLYAQITHGAPFDVFLAADDSTPAKLESEGETVEGSRFTYATGALALWSAQPNLVDDAGAVLRSGSFKHLAIANPKIAPYGLAATQVMAAQDLLEQLTPRLVEGQSIGQAYQFVASGNAELGFVALSQVYRDGKLSGGSAWLVPAELHDPIHQDAVILRKAAHNPAAQALMNYLHGERAAGIIRSFGYQL</sequence>
<keyword evidence="2" id="KW-0479">Metal-binding</keyword>
<reference evidence="4" key="1">
    <citation type="journal article" date="2015" name="Nature">
        <title>Complex archaea that bridge the gap between prokaryotes and eukaryotes.</title>
        <authorList>
            <person name="Spang A."/>
            <person name="Saw J.H."/>
            <person name="Jorgensen S.L."/>
            <person name="Zaremba-Niedzwiedzka K."/>
            <person name="Martijn J."/>
            <person name="Lind A.E."/>
            <person name="van Eijk R."/>
            <person name="Schleper C."/>
            <person name="Guy L."/>
            <person name="Ettema T.J."/>
        </authorList>
    </citation>
    <scope>NUCLEOTIDE SEQUENCE</scope>
</reference>
<dbReference type="GO" id="GO:0015689">
    <property type="term" value="P:molybdate ion transport"/>
    <property type="evidence" value="ECO:0007669"/>
    <property type="project" value="InterPro"/>
</dbReference>
<dbReference type="PANTHER" id="PTHR30632">
    <property type="entry name" value="MOLYBDATE-BINDING PERIPLASMIC PROTEIN"/>
    <property type="match status" value="1"/>
</dbReference>
<dbReference type="NCBIfam" id="TIGR01256">
    <property type="entry name" value="modA"/>
    <property type="match status" value="1"/>
</dbReference>
<evidence type="ECO:0000256" key="1">
    <source>
        <dbReference type="ARBA" id="ARBA00022505"/>
    </source>
</evidence>
<dbReference type="InterPro" id="IPR050682">
    <property type="entry name" value="ModA/WtpA"/>
</dbReference>
<dbReference type="AlphaFoldDB" id="A0A0F9VFF7"/>
<evidence type="ECO:0000256" key="3">
    <source>
        <dbReference type="ARBA" id="ARBA00022729"/>
    </source>
</evidence>
<keyword evidence="3" id="KW-0732">Signal</keyword>
<dbReference type="SUPFAM" id="SSF53850">
    <property type="entry name" value="Periplasmic binding protein-like II"/>
    <property type="match status" value="1"/>
</dbReference>
<dbReference type="PANTHER" id="PTHR30632:SF14">
    <property type="entry name" value="TUNGSTATE_MOLYBDATE_CHROMATE-BINDING PROTEIN MODA"/>
    <property type="match status" value="1"/>
</dbReference>